<name>A0ABX2VBP5_9BACL</name>
<protein>
    <submittedName>
        <fullName evidence="2">Uncharacterized protein</fullName>
    </submittedName>
</protein>
<gene>
    <name evidence="2" type="ORF">A3783_06880</name>
</gene>
<proteinExistence type="predicted"/>
<feature type="transmembrane region" description="Helical" evidence="1">
    <location>
        <begin position="6"/>
        <end position="28"/>
    </location>
</feature>
<dbReference type="RefSeq" id="WP_028106467.1">
    <property type="nucleotide sequence ID" value="NZ_LVVL01000001.1"/>
</dbReference>
<accession>A0ABX2VBP5</accession>
<organism evidence="2 3">
    <name type="scientific">Exiguobacterium undae</name>
    <dbReference type="NCBI Taxonomy" id="169177"/>
    <lineage>
        <taxon>Bacteria</taxon>
        <taxon>Bacillati</taxon>
        <taxon>Bacillota</taxon>
        <taxon>Bacilli</taxon>
        <taxon>Bacillales</taxon>
        <taxon>Bacillales Family XII. Incertae Sedis</taxon>
        <taxon>Exiguobacterium</taxon>
    </lineage>
</organism>
<dbReference type="Proteomes" id="UP000078447">
    <property type="component" value="Unassembled WGS sequence"/>
</dbReference>
<keyword evidence="1" id="KW-1133">Transmembrane helix</keyword>
<feature type="transmembrane region" description="Helical" evidence="1">
    <location>
        <begin position="70"/>
        <end position="94"/>
    </location>
</feature>
<keyword evidence="1" id="KW-0812">Transmembrane</keyword>
<evidence type="ECO:0000256" key="1">
    <source>
        <dbReference type="SAM" id="Phobius"/>
    </source>
</evidence>
<evidence type="ECO:0000313" key="3">
    <source>
        <dbReference type="Proteomes" id="UP000078447"/>
    </source>
</evidence>
<evidence type="ECO:0000313" key="2">
    <source>
        <dbReference type="EMBL" id="OAN15653.1"/>
    </source>
</evidence>
<dbReference type="EMBL" id="LVVL01000001">
    <property type="protein sequence ID" value="OAN15653.1"/>
    <property type="molecule type" value="Genomic_DNA"/>
</dbReference>
<comment type="caution">
    <text evidence="2">The sequence shown here is derived from an EMBL/GenBank/DDBJ whole genome shotgun (WGS) entry which is preliminary data.</text>
</comment>
<feature type="transmembrane region" description="Helical" evidence="1">
    <location>
        <begin position="40"/>
        <end position="64"/>
    </location>
</feature>
<keyword evidence="1" id="KW-0472">Membrane</keyword>
<sequence length="102" mass="11648">MDVQRNLDFIFEFFLVIWAIGAIGILFIQARNKRSLKSSLLMGTAINLIYTVTVSLIWFFAVAIDGISQVLVVYFFGGIFLILEVLLLIVLLMVKRKKQTTF</sequence>
<reference evidence="2 3" key="1">
    <citation type="submission" date="2016-03" db="EMBL/GenBank/DDBJ databases">
        <authorList>
            <person name="Cho S.-Y."/>
            <person name="Lim S."/>
            <person name="Kim H."/>
            <person name="Soh E.H."/>
            <person name="Moon J.S."/>
        </authorList>
    </citation>
    <scope>NUCLEOTIDE SEQUENCE [LARGE SCALE GENOMIC DNA]</scope>
    <source>
        <strain evidence="2 3">KCTC 3810</strain>
    </source>
</reference>
<keyword evidence="3" id="KW-1185">Reference proteome</keyword>